<keyword evidence="4" id="KW-1185">Reference proteome</keyword>
<feature type="transmembrane region" description="Helical" evidence="2">
    <location>
        <begin position="113"/>
        <end position="137"/>
    </location>
</feature>
<organism evidence="3 4">
    <name type="scientific">Clydaea vesicula</name>
    <dbReference type="NCBI Taxonomy" id="447962"/>
    <lineage>
        <taxon>Eukaryota</taxon>
        <taxon>Fungi</taxon>
        <taxon>Fungi incertae sedis</taxon>
        <taxon>Chytridiomycota</taxon>
        <taxon>Chytridiomycota incertae sedis</taxon>
        <taxon>Chytridiomycetes</taxon>
        <taxon>Lobulomycetales</taxon>
        <taxon>Lobulomycetaceae</taxon>
        <taxon>Clydaea</taxon>
    </lineage>
</organism>
<dbReference type="Proteomes" id="UP001211065">
    <property type="component" value="Unassembled WGS sequence"/>
</dbReference>
<reference evidence="3" key="1">
    <citation type="submission" date="2020-05" db="EMBL/GenBank/DDBJ databases">
        <title>Phylogenomic resolution of chytrid fungi.</title>
        <authorList>
            <person name="Stajich J.E."/>
            <person name="Amses K."/>
            <person name="Simmons R."/>
            <person name="Seto K."/>
            <person name="Myers J."/>
            <person name="Bonds A."/>
            <person name="Quandt C.A."/>
            <person name="Barry K."/>
            <person name="Liu P."/>
            <person name="Grigoriev I."/>
            <person name="Longcore J.E."/>
            <person name="James T.Y."/>
        </authorList>
    </citation>
    <scope>NUCLEOTIDE SEQUENCE</scope>
    <source>
        <strain evidence="3">JEL0476</strain>
    </source>
</reference>
<comment type="caution">
    <text evidence="3">The sequence shown here is derived from an EMBL/GenBank/DDBJ whole genome shotgun (WGS) entry which is preliminary data.</text>
</comment>
<feature type="region of interest" description="Disordered" evidence="1">
    <location>
        <begin position="222"/>
        <end position="246"/>
    </location>
</feature>
<keyword evidence="2" id="KW-1133">Transmembrane helix</keyword>
<sequence>MVVSGAGAIANGLCYYSYYADWYSLSSQTAAAAIADVLWLLQESGNAFYGYMVVKTISNKPKKKKIYYACFWVVFALVAVFRLMILIRRNQLLNNVFPDDADRIQQEINMYHSFYFCFIALLELVNAVFLVSDIVLLRKESVKASLSIYNVICKSSEIRASSLVFIGVARAITYLGQQSAQSASNEISQLDRFVYTLEVLYPFVMIMDILLLRINTAKAKSNNDSTHKKTVDTVSATQKEKDHNNV</sequence>
<evidence type="ECO:0000313" key="4">
    <source>
        <dbReference type="Proteomes" id="UP001211065"/>
    </source>
</evidence>
<dbReference type="EMBL" id="JADGJW010000473">
    <property type="protein sequence ID" value="KAJ3216552.1"/>
    <property type="molecule type" value="Genomic_DNA"/>
</dbReference>
<dbReference type="AlphaFoldDB" id="A0AAD5XXC0"/>
<proteinExistence type="predicted"/>
<evidence type="ECO:0000256" key="1">
    <source>
        <dbReference type="SAM" id="MobiDB-lite"/>
    </source>
</evidence>
<evidence type="ECO:0000313" key="3">
    <source>
        <dbReference type="EMBL" id="KAJ3216552.1"/>
    </source>
</evidence>
<name>A0AAD5XXC0_9FUNG</name>
<feature type="transmembrane region" description="Helical" evidence="2">
    <location>
        <begin position="66"/>
        <end position="87"/>
    </location>
</feature>
<gene>
    <name evidence="3" type="ORF">HK099_005829</name>
</gene>
<keyword evidence="2" id="KW-0812">Transmembrane</keyword>
<keyword evidence="2" id="KW-0472">Membrane</keyword>
<evidence type="ECO:0000256" key="2">
    <source>
        <dbReference type="SAM" id="Phobius"/>
    </source>
</evidence>
<protein>
    <submittedName>
        <fullName evidence="3">Uncharacterized protein</fullName>
    </submittedName>
</protein>
<accession>A0AAD5XXC0</accession>